<organism evidence="1 2">
    <name type="scientific">Dryobates pubescens</name>
    <name type="common">Downy woodpecker</name>
    <name type="synonym">Picoides pubescens</name>
    <dbReference type="NCBI Taxonomy" id="118200"/>
    <lineage>
        <taxon>Eukaryota</taxon>
        <taxon>Metazoa</taxon>
        <taxon>Chordata</taxon>
        <taxon>Craniata</taxon>
        <taxon>Vertebrata</taxon>
        <taxon>Euteleostomi</taxon>
        <taxon>Archelosauria</taxon>
        <taxon>Archosauria</taxon>
        <taxon>Dinosauria</taxon>
        <taxon>Saurischia</taxon>
        <taxon>Theropoda</taxon>
        <taxon>Coelurosauria</taxon>
        <taxon>Aves</taxon>
        <taxon>Neognathae</taxon>
        <taxon>Neoaves</taxon>
        <taxon>Telluraves</taxon>
        <taxon>Coraciimorphae</taxon>
        <taxon>Piciformes</taxon>
        <taxon>Picidae</taxon>
        <taxon>Dryobates</taxon>
    </lineage>
</organism>
<dbReference type="Gene3D" id="1.10.287.210">
    <property type="match status" value="1"/>
</dbReference>
<feature type="non-terminal residue" evidence="1">
    <location>
        <position position="43"/>
    </location>
</feature>
<evidence type="ECO:0000313" key="2">
    <source>
        <dbReference type="Proteomes" id="UP000053875"/>
    </source>
</evidence>
<evidence type="ECO:0000313" key="1">
    <source>
        <dbReference type="EMBL" id="KFV68966.1"/>
    </source>
</evidence>
<dbReference type="Proteomes" id="UP000053875">
    <property type="component" value="Unassembled WGS sequence"/>
</dbReference>
<reference evidence="1 2" key="1">
    <citation type="submission" date="2014-04" db="EMBL/GenBank/DDBJ databases">
        <title>Genome evolution of avian class.</title>
        <authorList>
            <person name="Zhang G."/>
            <person name="Li C."/>
        </authorList>
    </citation>
    <scope>NUCLEOTIDE SEQUENCE [LARGE SCALE GENOMIC DNA]</scope>
    <source>
        <strain evidence="1">BGI_N307</strain>
    </source>
</reference>
<keyword evidence="2" id="KW-1185">Reference proteome</keyword>
<proteinExistence type="predicted"/>
<feature type="non-terminal residue" evidence="1">
    <location>
        <position position="1"/>
    </location>
</feature>
<dbReference type="EMBL" id="KL216283">
    <property type="protein sequence ID" value="KFV68966.1"/>
    <property type="molecule type" value="Genomic_DNA"/>
</dbReference>
<dbReference type="AlphaFoldDB" id="A0A093IQH6"/>
<protein>
    <submittedName>
        <fullName evidence="1">Uncharacterized protein</fullName>
    </submittedName>
</protein>
<accession>A0A093IQH6</accession>
<sequence length="43" mass="4874">AAIDLLLLAQGHDCQEFEELCCMNPSDHSVSIHKHIQELEQEV</sequence>
<gene>
    <name evidence="1" type="ORF">N307_04531</name>
</gene>
<name>A0A093IQH6_DRYPU</name>
<dbReference type="SUPFAM" id="SSF58069">
    <property type="entry name" value="Virus ectodomain"/>
    <property type="match status" value="1"/>
</dbReference>